<reference evidence="1" key="1">
    <citation type="journal article" date="2021" name="Proc. Natl. Acad. Sci. U.S.A.">
        <title>A Catalog of Tens of Thousands of Viruses from Human Metagenomes Reveals Hidden Associations with Chronic Diseases.</title>
        <authorList>
            <person name="Tisza M.J."/>
            <person name="Buck C.B."/>
        </authorList>
    </citation>
    <scope>NUCLEOTIDE SEQUENCE</scope>
    <source>
        <strain evidence="1">CtREU2</strain>
    </source>
</reference>
<name>A0A8S5NK33_9CAUD</name>
<dbReference type="EMBL" id="BK015177">
    <property type="protein sequence ID" value="DAD94576.1"/>
    <property type="molecule type" value="Genomic_DNA"/>
</dbReference>
<protein>
    <submittedName>
        <fullName evidence="1">Uncharacterized protein</fullName>
    </submittedName>
</protein>
<evidence type="ECO:0000313" key="1">
    <source>
        <dbReference type="EMBL" id="DAD94576.1"/>
    </source>
</evidence>
<proteinExistence type="predicted"/>
<sequence length="184" mass="21626">MNAIEYIEQQHQLVLSNEVQDYISNLKDYEDYIIPYAYKDLAIFKGSGKCKVFTSIDYSNTCDWVELNSAFAIIYTHHFFNRYRKRKSLNRNLNIRCNQMDRTLDVVNTLWNLTTYLAICNGNEEGLLSTKGQPFYWCEDGLIPVAAISPTILRCNTFLSVDILSEKQSKFWHNIYNDIYKQNK</sequence>
<accession>A0A8S5NK33</accession>
<organism evidence="1">
    <name type="scientific">Siphoviridae sp. ctREU2</name>
    <dbReference type="NCBI Taxonomy" id="2826333"/>
    <lineage>
        <taxon>Viruses</taxon>
        <taxon>Duplodnaviria</taxon>
        <taxon>Heunggongvirae</taxon>
        <taxon>Uroviricota</taxon>
        <taxon>Caudoviricetes</taxon>
    </lineage>
</organism>